<feature type="compositionally biased region" description="Acidic residues" evidence="1">
    <location>
        <begin position="149"/>
        <end position="159"/>
    </location>
</feature>
<proteinExistence type="predicted"/>
<dbReference type="InterPro" id="IPR019038">
    <property type="entry name" value="POLD3"/>
</dbReference>
<evidence type="ECO:0000313" key="3">
    <source>
        <dbReference type="Proteomes" id="UP001214628"/>
    </source>
</evidence>
<dbReference type="GO" id="GO:0043625">
    <property type="term" value="C:delta DNA polymerase complex"/>
    <property type="evidence" value="ECO:0007669"/>
    <property type="project" value="InterPro"/>
</dbReference>
<evidence type="ECO:0000313" key="2">
    <source>
        <dbReference type="EMBL" id="WFD43841.1"/>
    </source>
</evidence>
<dbReference type="Proteomes" id="UP001214628">
    <property type="component" value="Chromosome 3"/>
</dbReference>
<accession>A0AAF0FCP0</accession>
<dbReference type="GO" id="GO:0006260">
    <property type="term" value="P:DNA replication"/>
    <property type="evidence" value="ECO:0007669"/>
    <property type="project" value="InterPro"/>
</dbReference>
<feature type="compositionally biased region" description="Basic residues" evidence="1">
    <location>
        <begin position="124"/>
        <end position="135"/>
    </location>
</feature>
<evidence type="ECO:0000256" key="1">
    <source>
        <dbReference type="SAM" id="MobiDB-lite"/>
    </source>
</evidence>
<dbReference type="EMBL" id="CP118377">
    <property type="protein sequence ID" value="WFD43841.1"/>
    <property type="molecule type" value="Genomic_DNA"/>
</dbReference>
<dbReference type="Pfam" id="PF09507">
    <property type="entry name" value="CDC27"/>
    <property type="match status" value="1"/>
</dbReference>
<dbReference type="AlphaFoldDB" id="A0AAF0FCP0"/>
<feature type="compositionally biased region" description="Polar residues" evidence="1">
    <location>
        <begin position="180"/>
        <end position="192"/>
    </location>
</feature>
<gene>
    <name evidence="2" type="ORF">MPSI1_002506</name>
</gene>
<feature type="region of interest" description="Disordered" evidence="1">
    <location>
        <begin position="93"/>
        <end position="221"/>
    </location>
</feature>
<feature type="compositionally biased region" description="Basic and acidic residues" evidence="1">
    <location>
        <begin position="101"/>
        <end position="114"/>
    </location>
</feature>
<protein>
    <recommendedName>
        <fullName evidence="4">DNA polymerase delta subunit 3</fullName>
    </recommendedName>
</protein>
<reference evidence="2" key="1">
    <citation type="submission" date="2023-02" db="EMBL/GenBank/DDBJ databases">
        <title>Mating type loci evolution in Malassezia.</title>
        <authorList>
            <person name="Coelho M.A."/>
        </authorList>
    </citation>
    <scope>NUCLEOTIDE SEQUENCE</scope>
    <source>
        <strain evidence="2">CBS 14136</strain>
    </source>
</reference>
<keyword evidence="3" id="KW-1185">Reference proteome</keyword>
<name>A0AAF0FCP0_9BASI</name>
<organism evidence="2 3">
    <name type="scientific">Malassezia psittaci</name>
    <dbReference type="NCBI Taxonomy" id="1821823"/>
    <lineage>
        <taxon>Eukaryota</taxon>
        <taxon>Fungi</taxon>
        <taxon>Dikarya</taxon>
        <taxon>Basidiomycota</taxon>
        <taxon>Ustilaginomycotina</taxon>
        <taxon>Malasseziomycetes</taxon>
        <taxon>Malasseziales</taxon>
        <taxon>Malasseziaceae</taxon>
        <taxon>Malassezia</taxon>
    </lineage>
</organism>
<sequence length="221" mass="24409">MQNWLDGQKDSQVHATFVVPIAAQYTSFEQVLYAVHMSAQFDAPLLAAVNQETLYDAEMLAQSSKDPGRLGIILNNHTVSGEMPLVQVPRKAVPAAAKQNETVRPDIDSPDIKQEQSTSPTQSKRQRRLVTRKVKTKNEKGYTVTRDVEEYESYSETEAEEHGNQNDTNTAEAQIARPTSAPNTNTKPSQAGQPMPAKRSAPKAKGKPGQQPSLTSFFTKR</sequence>
<feature type="compositionally biased region" description="Polar residues" evidence="1">
    <location>
        <begin position="210"/>
        <end position="221"/>
    </location>
</feature>
<evidence type="ECO:0008006" key="4">
    <source>
        <dbReference type="Google" id="ProtNLM"/>
    </source>
</evidence>